<evidence type="ECO:0000256" key="1">
    <source>
        <dbReference type="SAM" id="MobiDB-lite"/>
    </source>
</evidence>
<keyword evidence="3" id="KW-1185">Reference proteome</keyword>
<evidence type="ECO:0000313" key="2">
    <source>
        <dbReference type="EMBL" id="KAA1080575.1"/>
    </source>
</evidence>
<protein>
    <submittedName>
        <fullName evidence="2">Uncharacterized protein</fullName>
    </submittedName>
</protein>
<feature type="region of interest" description="Disordered" evidence="1">
    <location>
        <begin position="69"/>
        <end position="100"/>
    </location>
</feature>
<accession>A0A5B0MUC2</accession>
<sequence length="100" mass="11114">MTALNSQAINFLNSQHQQSYQLVVDFDRHAVFLMQEFQAEDTIQQIITMISTTFTQACPPTAVGQCSKISQPKKPKLQTTSTTPQAKAIWPQAPNVQSCS</sequence>
<dbReference type="AlphaFoldDB" id="A0A5B0MUC2"/>
<dbReference type="EMBL" id="VSWC01000131">
    <property type="protein sequence ID" value="KAA1080575.1"/>
    <property type="molecule type" value="Genomic_DNA"/>
</dbReference>
<evidence type="ECO:0000313" key="3">
    <source>
        <dbReference type="Proteomes" id="UP000324748"/>
    </source>
</evidence>
<gene>
    <name evidence="2" type="ORF">PGT21_012878</name>
</gene>
<proteinExistence type="predicted"/>
<dbReference type="Proteomes" id="UP000324748">
    <property type="component" value="Unassembled WGS sequence"/>
</dbReference>
<name>A0A5B0MUC2_PUCGR</name>
<organism evidence="2 3">
    <name type="scientific">Puccinia graminis f. sp. tritici</name>
    <dbReference type="NCBI Taxonomy" id="56615"/>
    <lineage>
        <taxon>Eukaryota</taxon>
        <taxon>Fungi</taxon>
        <taxon>Dikarya</taxon>
        <taxon>Basidiomycota</taxon>
        <taxon>Pucciniomycotina</taxon>
        <taxon>Pucciniomycetes</taxon>
        <taxon>Pucciniales</taxon>
        <taxon>Pucciniaceae</taxon>
        <taxon>Puccinia</taxon>
    </lineage>
</organism>
<reference evidence="2 3" key="1">
    <citation type="submission" date="2019-05" db="EMBL/GenBank/DDBJ databases">
        <title>Emergence of the Ug99 lineage of the wheat stem rust pathogen through somatic hybridization.</title>
        <authorList>
            <person name="Li F."/>
            <person name="Upadhyaya N.M."/>
            <person name="Sperschneider J."/>
            <person name="Matny O."/>
            <person name="Nguyen-Phuc H."/>
            <person name="Mago R."/>
            <person name="Raley C."/>
            <person name="Miller M.E."/>
            <person name="Silverstein K.A.T."/>
            <person name="Henningsen E."/>
            <person name="Hirsch C.D."/>
            <person name="Visser B."/>
            <person name="Pretorius Z.A."/>
            <person name="Steffenson B.J."/>
            <person name="Schwessinger B."/>
            <person name="Dodds P.N."/>
            <person name="Figueroa M."/>
        </authorList>
    </citation>
    <scope>NUCLEOTIDE SEQUENCE [LARGE SCALE GENOMIC DNA]</scope>
    <source>
        <strain evidence="2">21-0</strain>
    </source>
</reference>
<comment type="caution">
    <text evidence="2">The sequence shown here is derived from an EMBL/GenBank/DDBJ whole genome shotgun (WGS) entry which is preliminary data.</text>
</comment>